<evidence type="ECO:0000313" key="1">
    <source>
        <dbReference type="EMBL" id="GBP66470.1"/>
    </source>
</evidence>
<organism evidence="1 2">
    <name type="scientific">Eumeta variegata</name>
    <name type="common">Bagworm moth</name>
    <name type="synonym">Eumeta japonica</name>
    <dbReference type="NCBI Taxonomy" id="151549"/>
    <lineage>
        <taxon>Eukaryota</taxon>
        <taxon>Metazoa</taxon>
        <taxon>Ecdysozoa</taxon>
        <taxon>Arthropoda</taxon>
        <taxon>Hexapoda</taxon>
        <taxon>Insecta</taxon>
        <taxon>Pterygota</taxon>
        <taxon>Neoptera</taxon>
        <taxon>Endopterygota</taxon>
        <taxon>Lepidoptera</taxon>
        <taxon>Glossata</taxon>
        <taxon>Ditrysia</taxon>
        <taxon>Tineoidea</taxon>
        <taxon>Psychidae</taxon>
        <taxon>Oiketicinae</taxon>
        <taxon>Eumeta</taxon>
    </lineage>
</organism>
<dbReference type="Proteomes" id="UP000299102">
    <property type="component" value="Unassembled WGS sequence"/>
</dbReference>
<evidence type="ECO:0000313" key="2">
    <source>
        <dbReference type="Proteomes" id="UP000299102"/>
    </source>
</evidence>
<name>A0A4C1XTM6_EUMVA</name>
<dbReference type="EMBL" id="BGZK01000957">
    <property type="protein sequence ID" value="GBP66470.1"/>
    <property type="molecule type" value="Genomic_DNA"/>
</dbReference>
<gene>
    <name evidence="1" type="ORF">EVAR_51457_1</name>
</gene>
<proteinExistence type="predicted"/>
<keyword evidence="2" id="KW-1185">Reference proteome</keyword>
<protein>
    <submittedName>
        <fullName evidence="1">Uncharacterized protein</fullName>
    </submittedName>
</protein>
<reference evidence="1 2" key="1">
    <citation type="journal article" date="2019" name="Commun. Biol.">
        <title>The bagworm genome reveals a unique fibroin gene that provides high tensile strength.</title>
        <authorList>
            <person name="Kono N."/>
            <person name="Nakamura H."/>
            <person name="Ohtoshi R."/>
            <person name="Tomita M."/>
            <person name="Numata K."/>
            <person name="Arakawa K."/>
        </authorList>
    </citation>
    <scope>NUCLEOTIDE SEQUENCE [LARGE SCALE GENOMIC DNA]</scope>
</reference>
<comment type="caution">
    <text evidence="1">The sequence shown here is derived from an EMBL/GenBank/DDBJ whole genome shotgun (WGS) entry which is preliminary data.</text>
</comment>
<sequence length="167" mass="18631">MDRPTKHAAHRSHPYCKPLRSSIDHHIRLRQLLDHNDVTVAPSVSVRDRVTESPATDARATAVPTTRCFVVSSFYLGAIQVCPSYDLFTSDGGDEASVFEKGLLLRIRVNETPAKTLTDLMHASRVDAAHPKLIHVHIYNSFWSNYTNEVMTSEADGITCLDAQSDR</sequence>
<accession>A0A4C1XTM6</accession>
<dbReference type="AlphaFoldDB" id="A0A4C1XTM6"/>